<comment type="similarity">
    <text evidence="3">Belongs to the lyase 1 family. Adenylosuccinate lyase subfamily.</text>
</comment>
<evidence type="ECO:0000256" key="8">
    <source>
        <dbReference type="ARBA" id="ARBA00049115"/>
    </source>
</evidence>
<dbReference type="InterPro" id="IPR019468">
    <property type="entry name" value="AdenyloSucc_lyase_C"/>
</dbReference>
<keyword evidence="6 11" id="KW-0456">Lyase</keyword>
<evidence type="ECO:0000256" key="6">
    <source>
        <dbReference type="ARBA" id="ARBA00023239"/>
    </source>
</evidence>
<evidence type="ECO:0000256" key="9">
    <source>
        <dbReference type="NCBIfam" id="TIGR00928"/>
    </source>
</evidence>
<gene>
    <name evidence="11" type="ORF">A3J59_04555</name>
</gene>
<dbReference type="UniPathway" id="UPA00075">
    <property type="reaction ID" value="UER00336"/>
</dbReference>
<organism evidence="11 12">
    <name type="scientific">Candidatus Buchananbacteria bacterium RIFCSPHIGHO2_02_FULL_56_16</name>
    <dbReference type="NCBI Taxonomy" id="1797542"/>
    <lineage>
        <taxon>Bacteria</taxon>
        <taxon>Candidatus Buchananiibacteriota</taxon>
    </lineage>
</organism>
<sequence length="460" mass="52434">MIPRYETEVMREVWAEELKFGLWLELELAVLEVRAEAGELPMEQFERIKSKARFSIERINEIEAEIGHDLLAFVQAVQENLDPKDRSEFHRKMTSYDSEEIPLVMRIQTAIDRLRCGGGEAGGLYELHKALMARAKQHRRTLMIGRTHCQHAEPVTFGFVLAGWADIFSRNDEELDHLCNGVMNVGKLSGAVGVYGDLSPAVEKSVCNTFNVKPARHSTQILHRDRHARVMNELAILASNIEHVATDLRLMSQTEVGEIREPFGKKQKGSSRMPHKKNPITLERLCGMARIVRGNALAMMESISTWSERDISQSSVERIVLADSFHLVHYMLKKLTWIIAEMEVFPRRMLENIALTKDCVYSGRVKDLLLGWGMEPEQAYRLVQQLSFSAMSGTSPLRGLVACNSEIEQLVNAGDRTERQKQLTACFDPWQGLSHLDEIYTRFGIDEEEIKKEEEVITEP</sequence>
<dbReference type="UniPathway" id="UPA00074">
    <property type="reaction ID" value="UER00132"/>
</dbReference>
<name>A0A1G1YGP3_9BACT</name>
<dbReference type="PROSITE" id="PS00163">
    <property type="entry name" value="FUMARATE_LYASES"/>
    <property type="match status" value="1"/>
</dbReference>
<dbReference type="GO" id="GO:0044208">
    <property type="term" value="P:'de novo' AMP biosynthetic process"/>
    <property type="evidence" value="ECO:0007669"/>
    <property type="project" value="UniProtKB-UniPathway"/>
</dbReference>
<accession>A0A1G1YGP3</accession>
<dbReference type="EMBL" id="MHIL01000018">
    <property type="protein sequence ID" value="OGY51469.1"/>
    <property type="molecule type" value="Genomic_DNA"/>
</dbReference>
<evidence type="ECO:0000256" key="2">
    <source>
        <dbReference type="ARBA" id="ARBA00004734"/>
    </source>
</evidence>
<dbReference type="Gene3D" id="1.10.275.10">
    <property type="entry name" value="Fumarase/aspartase (N-terminal domain)"/>
    <property type="match status" value="1"/>
</dbReference>
<comment type="catalytic activity">
    <reaction evidence="7">
        <text>(2S)-2-[5-amino-1-(5-phospho-beta-D-ribosyl)imidazole-4-carboxamido]succinate = 5-amino-1-(5-phospho-beta-D-ribosyl)imidazole-4-carboxamide + fumarate</text>
        <dbReference type="Rhea" id="RHEA:23920"/>
        <dbReference type="ChEBI" id="CHEBI:29806"/>
        <dbReference type="ChEBI" id="CHEBI:58443"/>
        <dbReference type="ChEBI" id="CHEBI:58475"/>
        <dbReference type="EC" id="4.3.2.2"/>
    </reaction>
    <physiologicalReaction direction="left-to-right" evidence="7">
        <dbReference type="Rhea" id="RHEA:23921"/>
    </physiologicalReaction>
</comment>
<dbReference type="InterPro" id="IPR008948">
    <property type="entry name" value="L-Aspartase-like"/>
</dbReference>
<dbReference type="GO" id="GO:0006189">
    <property type="term" value="P:'de novo' IMP biosynthetic process"/>
    <property type="evidence" value="ECO:0007669"/>
    <property type="project" value="UniProtKB-UniPathway"/>
</dbReference>
<evidence type="ECO:0000256" key="7">
    <source>
        <dbReference type="ARBA" id="ARBA00024477"/>
    </source>
</evidence>
<dbReference type="EC" id="4.3.2.2" evidence="4 9"/>
<dbReference type="Gene3D" id="1.20.200.10">
    <property type="entry name" value="Fumarase/aspartase (Central domain)"/>
    <property type="match status" value="1"/>
</dbReference>
<comment type="pathway">
    <text evidence="1">Purine metabolism; IMP biosynthesis via de novo pathway; 5-amino-1-(5-phospho-D-ribosyl)imidazole-4-carboxamide from 5-amino-1-(5-phospho-D-ribosyl)imidazole-4-carboxylate: step 2/2.</text>
</comment>
<dbReference type="InterPro" id="IPR004769">
    <property type="entry name" value="Pur_lyase"/>
</dbReference>
<dbReference type="PRINTS" id="PR00149">
    <property type="entry name" value="FUMRATELYASE"/>
</dbReference>
<dbReference type="GO" id="GO:0070626">
    <property type="term" value="F:(S)-2-(5-amino-1-(5-phospho-D-ribosyl)imidazole-4-carboxamido) succinate lyase (fumarate-forming) activity"/>
    <property type="evidence" value="ECO:0007669"/>
    <property type="project" value="TreeGrafter"/>
</dbReference>
<comment type="caution">
    <text evidence="11">The sequence shown here is derived from an EMBL/GenBank/DDBJ whole genome shotgun (WGS) entry which is preliminary data.</text>
</comment>
<dbReference type="SUPFAM" id="SSF48557">
    <property type="entry name" value="L-aspartase-like"/>
    <property type="match status" value="1"/>
</dbReference>
<evidence type="ECO:0000256" key="3">
    <source>
        <dbReference type="ARBA" id="ARBA00008273"/>
    </source>
</evidence>
<evidence type="ECO:0000313" key="12">
    <source>
        <dbReference type="Proteomes" id="UP000177310"/>
    </source>
</evidence>
<evidence type="ECO:0000259" key="10">
    <source>
        <dbReference type="SMART" id="SM00998"/>
    </source>
</evidence>
<evidence type="ECO:0000256" key="4">
    <source>
        <dbReference type="ARBA" id="ARBA00012339"/>
    </source>
</evidence>
<dbReference type="SMART" id="SM00998">
    <property type="entry name" value="ADSL_C"/>
    <property type="match status" value="1"/>
</dbReference>
<evidence type="ECO:0000256" key="5">
    <source>
        <dbReference type="ARBA" id="ARBA00017058"/>
    </source>
</evidence>
<dbReference type="InterPro" id="IPR020557">
    <property type="entry name" value="Fumarate_lyase_CS"/>
</dbReference>
<dbReference type="GO" id="GO:0005829">
    <property type="term" value="C:cytosol"/>
    <property type="evidence" value="ECO:0007669"/>
    <property type="project" value="TreeGrafter"/>
</dbReference>
<dbReference type="PRINTS" id="PR00145">
    <property type="entry name" value="ARGSUCLYASE"/>
</dbReference>
<dbReference type="InterPro" id="IPR022761">
    <property type="entry name" value="Fumarate_lyase_N"/>
</dbReference>
<dbReference type="Proteomes" id="UP000177310">
    <property type="component" value="Unassembled WGS sequence"/>
</dbReference>
<dbReference type="STRING" id="1797542.A3J59_04555"/>
<dbReference type="PANTHER" id="PTHR43172:SF1">
    <property type="entry name" value="ADENYLOSUCCINATE LYASE"/>
    <property type="match status" value="1"/>
</dbReference>
<dbReference type="PANTHER" id="PTHR43172">
    <property type="entry name" value="ADENYLOSUCCINATE LYASE"/>
    <property type="match status" value="1"/>
</dbReference>
<dbReference type="GO" id="GO:0004018">
    <property type="term" value="F:N6-(1,2-dicarboxyethyl)AMP AMP-lyase (fumarate-forming) activity"/>
    <property type="evidence" value="ECO:0007669"/>
    <property type="project" value="UniProtKB-UniRule"/>
</dbReference>
<dbReference type="Pfam" id="PF00206">
    <property type="entry name" value="Lyase_1"/>
    <property type="match status" value="1"/>
</dbReference>
<comment type="pathway">
    <text evidence="2">Purine metabolism; AMP biosynthesis via de novo pathway; AMP from IMP: step 2/2.</text>
</comment>
<dbReference type="NCBIfam" id="TIGR00928">
    <property type="entry name" value="purB"/>
    <property type="match status" value="1"/>
</dbReference>
<evidence type="ECO:0000256" key="1">
    <source>
        <dbReference type="ARBA" id="ARBA00004706"/>
    </source>
</evidence>
<comment type="catalytic activity">
    <reaction evidence="8">
        <text>N(6)-(1,2-dicarboxyethyl)-AMP = fumarate + AMP</text>
        <dbReference type="Rhea" id="RHEA:16853"/>
        <dbReference type="ChEBI" id="CHEBI:29806"/>
        <dbReference type="ChEBI" id="CHEBI:57567"/>
        <dbReference type="ChEBI" id="CHEBI:456215"/>
        <dbReference type="EC" id="4.3.2.2"/>
    </reaction>
    <physiologicalReaction direction="left-to-right" evidence="8">
        <dbReference type="Rhea" id="RHEA:16854"/>
    </physiologicalReaction>
</comment>
<dbReference type="AlphaFoldDB" id="A0A1G1YGP3"/>
<dbReference type="InterPro" id="IPR024083">
    <property type="entry name" value="Fumarase/histidase_N"/>
</dbReference>
<dbReference type="Gene3D" id="1.10.40.30">
    <property type="entry name" value="Fumarase/aspartase (C-terminal domain)"/>
    <property type="match status" value="1"/>
</dbReference>
<reference evidence="11 12" key="1">
    <citation type="journal article" date="2016" name="Nat. Commun.">
        <title>Thousands of microbial genomes shed light on interconnected biogeochemical processes in an aquifer system.</title>
        <authorList>
            <person name="Anantharaman K."/>
            <person name="Brown C.T."/>
            <person name="Hug L.A."/>
            <person name="Sharon I."/>
            <person name="Castelle C.J."/>
            <person name="Probst A.J."/>
            <person name="Thomas B.C."/>
            <person name="Singh A."/>
            <person name="Wilkins M.J."/>
            <person name="Karaoz U."/>
            <person name="Brodie E.L."/>
            <person name="Williams K.H."/>
            <person name="Hubbard S.S."/>
            <person name="Banfield J.F."/>
        </authorList>
    </citation>
    <scope>NUCLEOTIDE SEQUENCE [LARGE SCALE GENOMIC DNA]</scope>
</reference>
<proteinExistence type="inferred from homology"/>
<evidence type="ECO:0000313" key="11">
    <source>
        <dbReference type="EMBL" id="OGY51469.1"/>
    </source>
</evidence>
<protein>
    <recommendedName>
        <fullName evidence="5 9">Adenylosuccinate lyase</fullName>
        <ecNumber evidence="4 9">4.3.2.2</ecNumber>
    </recommendedName>
</protein>
<dbReference type="InterPro" id="IPR000362">
    <property type="entry name" value="Fumarate_lyase_fam"/>
</dbReference>
<feature type="domain" description="Adenylosuccinate lyase C-terminal" evidence="10">
    <location>
        <begin position="357"/>
        <end position="444"/>
    </location>
</feature>